<name>A0A2M7RHU6_9BACT</name>
<accession>A0A2M7RHU6</accession>
<sequence>MSIKKPYYRIARVESGTEYILDRRYAPDRFTLIQSYQLIENDLKKILEYIEPVDENMHVFSHRLYELLLRSATEFETNCKGILNANGYKKRGNLDITDYRKINKATRVSEYQIKMNFWYPVVKIIMPLSDWSKSQSLNWYKNYNLVKHDRVNYFSLAKLENVIYAVASVLIILYSQFNEYAFNPYNDETMLVQKDKDDFWYGANSLFNIKPYENWSAPDQYYFAWPAIETTESPFEKYAF</sequence>
<dbReference type="AlphaFoldDB" id="A0A2M7RHU6"/>
<evidence type="ECO:0000313" key="1">
    <source>
        <dbReference type="EMBL" id="PIY96330.1"/>
    </source>
</evidence>
<protein>
    <submittedName>
        <fullName evidence="1">Uncharacterized protein</fullName>
    </submittedName>
</protein>
<dbReference type="EMBL" id="PFMD01000051">
    <property type="protein sequence ID" value="PIY96330.1"/>
    <property type="molecule type" value="Genomic_DNA"/>
</dbReference>
<evidence type="ECO:0000313" key="2">
    <source>
        <dbReference type="Proteomes" id="UP000230779"/>
    </source>
</evidence>
<comment type="caution">
    <text evidence="1">The sequence shown here is derived from an EMBL/GenBank/DDBJ whole genome shotgun (WGS) entry which is preliminary data.</text>
</comment>
<reference evidence="1 2" key="1">
    <citation type="submission" date="2017-09" db="EMBL/GenBank/DDBJ databases">
        <title>Depth-based differentiation of microbial function through sediment-hosted aquifers and enrichment of novel symbionts in the deep terrestrial subsurface.</title>
        <authorList>
            <person name="Probst A.J."/>
            <person name="Ladd B."/>
            <person name="Jarett J.K."/>
            <person name="Geller-Mcgrath D.E."/>
            <person name="Sieber C.M."/>
            <person name="Emerson J.B."/>
            <person name="Anantharaman K."/>
            <person name="Thomas B.C."/>
            <person name="Malmstrom R."/>
            <person name="Stieglmeier M."/>
            <person name="Klingl A."/>
            <person name="Woyke T."/>
            <person name="Ryan C.M."/>
            <person name="Banfield J.F."/>
        </authorList>
    </citation>
    <scope>NUCLEOTIDE SEQUENCE [LARGE SCALE GENOMIC DNA]</scope>
    <source>
        <strain evidence="1">CG_4_10_14_0_8_um_filter_42_10</strain>
    </source>
</reference>
<organism evidence="1 2">
    <name type="scientific">Candidatus Kerfeldbacteria bacterium CG_4_10_14_0_8_um_filter_42_10</name>
    <dbReference type="NCBI Taxonomy" id="2014248"/>
    <lineage>
        <taxon>Bacteria</taxon>
        <taxon>Candidatus Kerfeldiibacteriota</taxon>
    </lineage>
</organism>
<dbReference type="Proteomes" id="UP000230779">
    <property type="component" value="Unassembled WGS sequence"/>
</dbReference>
<proteinExistence type="predicted"/>
<gene>
    <name evidence="1" type="ORF">COY66_04250</name>
</gene>